<dbReference type="GO" id="GO:0016301">
    <property type="term" value="F:kinase activity"/>
    <property type="evidence" value="ECO:0007669"/>
    <property type="project" value="UniProtKB-KW"/>
</dbReference>
<dbReference type="STRING" id="573065.Astex_1487"/>
<evidence type="ECO:0000313" key="2">
    <source>
        <dbReference type="Proteomes" id="UP000001492"/>
    </source>
</evidence>
<dbReference type="EMBL" id="CP002395">
    <property type="protein sequence ID" value="ADU13153.1"/>
    <property type="molecule type" value="Genomic_DNA"/>
</dbReference>
<evidence type="ECO:0000313" key="1">
    <source>
        <dbReference type="EMBL" id="ADU13153.1"/>
    </source>
</evidence>
<keyword evidence="2" id="KW-1185">Reference proteome</keyword>
<name>E8RPY0_ASTEC</name>
<dbReference type="eggNOG" id="COG2019">
    <property type="taxonomic scope" value="Bacteria"/>
</dbReference>
<gene>
    <name evidence="1" type="ordered locus">Astex_1487</name>
</gene>
<dbReference type="KEGG" id="aex:Astex_1487"/>
<keyword evidence="1" id="KW-0418">Kinase</keyword>
<dbReference type="Gene3D" id="3.40.50.300">
    <property type="entry name" value="P-loop containing nucleotide triphosphate hydrolases"/>
    <property type="match status" value="1"/>
</dbReference>
<proteinExistence type="predicted"/>
<dbReference type="InterPro" id="IPR027417">
    <property type="entry name" value="P-loop_NTPase"/>
</dbReference>
<protein>
    <submittedName>
        <fullName evidence="1">Adenylate kinase-like protein</fullName>
    </submittedName>
</protein>
<keyword evidence="1" id="KW-0808">Transferase</keyword>
<reference evidence="2" key="1">
    <citation type="submission" date="2010-12" db="EMBL/GenBank/DDBJ databases">
        <title>Complete sequence of chromosome 1 of Asticcacaulis excentricus CB 48.</title>
        <authorList>
            <consortium name="US DOE Joint Genome Institute"/>
            <person name="Lucas S."/>
            <person name="Copeland A."/>
            <person name="Lapidus A."/>
            <person name="Cheng J.-F."/>
            <person name="Bruce D."/>
            <person name="Goodwin L."/>
            <person name="Pitluck S."/>
            <person name="Teshima H."/>
            <person name="Davenport K."/>
            <person name="Detter J.C."/>
            <person name="Han C."/>
            <person name="Tapia R."/>
            <person name="Land M."/>
            <person name="Hauser L."/>
            <person name="Jeffries C."/>
            <person name="Kyrpides N."/>
            <person name="Ivanova N."/>
            <person name="Ovchinnikova G."/>
            <person name="Brun Y.V."/>
            <person name="Woyke T."/>
        </authorList>
    </citation>
    <scope>NUCLEOTIDE SEQUENCE [LARGE SCALE GENOMIC DNA]</scope>
    <source>
        <strain evidence="2">ATCC 15261 / DSM 4724 / KCTC 12464 / NCIMB 9791 / VKM B-1370 / CB 48</strain>
    </source>
</reference>
<dbReference type="AlphaFoldDB" id="E8RPY0"/>
<organism evidence="1 2">
    <name type="scientific">Asticcacaulis excentricus (strain ATCC 15261 / DSM 4724 / KCTC 12464 / NCIMB 9791 / VKM B-1370 / CB 48)</name>
    <dbReference type="NCBI Taxonomy" id="573065"/>
    <lineage>
        <taxon>Bacteria</taxon>
        <taxon>Pseudomonadati</taxon>
        <taxon>Pseudomonadota</taxon>
        <taxon>Alphaproteobacteria</taxon>
        <taxon>Caulobacterales</taxon>
        <taxon>Caulobacteraceae</taxon>
        <taxon>Asticcacaulis</taxon>
    </lineage>
</organism>
<dbReference type="HOGENOM" id="CLU_094604_0_0_5"/>
<sequence length="190" mass="21076">MNNPCILVFGISGVGKSTACKVFTNTHPEFKYVSASEIISSATSHSPEKLRKSSEAEIEKNQTALISALNDLFIQSPQSPIILDAHAVIDNDEDLIEIPTATIQAIRPLGLILLEAPPLDVIRRRQIGPRRRPLRDVARIELETAKERKIVQHYAEALDIPLEIDEVLDGYELESAIDRLTRGTTFNALL</sequence>
<accession>E8RPY0</accession>
<dbReference type="SUPFAM" id="SSF52540">
    <property type="entry name" value="P-loop containing nucleoside triphosphate hydrolases"/>
    <property type="match status" value="1"/>
</dbReference>
<dbReference type="RefSeq" id="WP_013478985.1">
    <property type="nucleotide sequence ID" value="NC_014816.1"/>
</dbReference>
<dbReference type="Proteomes" id="UP000001492">
    <property type="component" value="Chromosome 1"/>
</dbReference>
<dbReference type="Pfam" id="PF13207">
    <property type="entry name" value="AAA_17"/>
    <property type="match status" value="1"/>
</dbReference>